<sequence length="318" mass="35215">MADVAVPTSAGIGDGTAVSGTLTGDRQGPWQRLLLVLFIAVPSLAVPAAVWIAWGWGVHWRDMVIAAVFYVVTGYGITAGFHRLFTHGSFRARRGLRIALAIAGSMAIEGPVVRWVADHRMHHQFSDRDGDPHSPWRYGTSAWAVAKGLVWAHVGWLFEPVQAPQRRYAPDLLADRDVVRVSRAFPLWVAASLLLPAAFGGLLAMSWQGALTGFFWGGLVRIGVLHHVTWSVNSICHVFGKRQFVSRDRSTNVWWLALPSLGESWHNLHHAEPTSARHGVLRGQLDPSARLIRIWEAIGWASDVRWPDPVRIAARRLP</sequence>
<evidence type="ECO:0000256" key="5">
    <source>
        <dbReference type="ARBA" id="ARBA00022989"/>
    </source>
</evidence>
<evidence type="ECO:0000256" key="1">
    <source>
        <dbReference type="ARBA" id="ARBA00004141"/>
    </source>
</evidence>
<dbReference type="RefSeq" id="WP_259865788.1">
    <property type="nucleotide sequence ID" value="NZ_BAAAST010000003.1"/>
</dbReference>
<evidence type="ECO:0000313" key="12">
    <source>
        <dbReference type="EMBL" id="UWP86527.1"/>
    </source>
</evidence>
<evidence type="ECO:0000259" key="11">
    <source>
        <dbReference type="Pfam" id="PF00487"/>
    </source>
</evidence>
<evidence type="ECO:0000256" key="10">
    <source>
        <dbReference type="SAM" id="Phobius"/>
    </source>
</evidence>
<keyword evidence="4" id="KW-0276">Fatty acid metabolism</keyword>
<comment type="subcellular location">
    <subcellularLocation>
        <location evidence="1">Membrane</location>
        <topology evidence="1">Multi-pass membrane protein</topology>
    </subcellularLocation>
</comment>
<evidence type="ECO:0000256" key="8">
    <source>
        <dbReference type="ARBA" id="ARBA00023098"/>
    </source>
</evidence>
<dbReference type="InterPro" id="IPR005804">
    <property type="entry name" value="FA_desaturase_dom"/>
</dbReference>
<dbReference type="CDD" id="cd03505">
    <property type="entry name" value="Delta9-FADS-like"/>
    <property type="match status" value="1"/>
</dbReference>
<evidence type="ECO:0000256" key="6">
    <source>
        <dbReference type="ARBA" id="ARBA00023002"/>
    </source>
</evidence>
<dbReference type="Pfam" id="PF00487">
    <property type="entry name" value="FA_desaturase"/>
    <property type="match status" value="1"/>
</dbReference>
<dbReference type="PRINTS" id="PR00075">
    <property type="entry name" value="FACDDSATRASE"/>
</dbReference>
<keyword evidence="5 10" id="KW-1133">Transmembrane helix</keyword>
<evidence type="ECO:0000313" key="13">
    <source>
        <dbReference type="Proteomes" id="UP001059617"/>
    </source>
</evidence>
<feature type="transmembrane region" description="Helical" evidence="10">
    <location>
        <begin position="185"/>
        <end position="207"/>
    </location>
</feature>
<keyword evidence="7" id="KW-0408">Iron</keyword>
<keyword evidence="13" id="KW-1185">Reference proteome</keyword>
<dbReference type="PANTHER" id="PTHR11351:SF3">
    <property type="entry name" value="BLL4393 PROTEIN"/>
    <property type="match status" value="1"/>
</dbReference>
<keyword evidence="6" id="KW-0560">Oxidoreductase</keyword>
<keyword evidence="3 10" id="KW-0812">Transmembrane</keyword>
<reference evidence="12" key="2">
    <citation type="submission" date="2022-09" db="EMBL/GenBank/DDBJ databases">
        <title>Biosynthetic gene clusters of Dactylosporangioum fulvum.</title>
        <authorList>
            <person name="Caradec T."/>
        </authorList>
    </citation>
    <scope>NUCLEOTIDE SEQUENCE</scope>
    <source>
        <strain evidence="12">NRRL B-16292</strain>
    </source>
</reference>
<evidence type="ECO:0000256" key="9">
    <source>
        <dbReference type="ARBA" id="ARBA00023136"/>
    </source>
</evidence>
<dbReference type="Proteomes" id="UP001059617">
    <property type="component" value="Chromosome"/>
</dbReference>
<gene>
    <name evidence="12" type="ORF">Dfulv_20715</name>
</gene>
<dbReference type="PANTHER" id="PTHR11351">
    <property type="entry name" value="ACYL-COA DESATURASE"/>
    <property type="match status" value="1"/>
</dbReference>
<accession>A0ABY5W8V6</accession>
<evidence type="ECO:0000256" key="3">
    <source>
        <dbReference type="ARBA" id="ARBA00022692"/>
    </source>
</evidence>
<proteinExistence type="inferred from homology"/>
<feature type="domain" description="Fatty acid desaturase" evidence="11">
    <location>
        <begin position="64"/>
        <end position="274"/>
    </location>
</feature>
<evidence type="ECO:0000256" key="4">
    <source>
        <dbReference type="ARBA" id="ARBA00022832"/>
    </source>
</evidence>
<dbReference type="InterPro" id="IPR015876">
    <property type="entry name" value="Acyl-CoA_DS"/>
</dbReference>
<dbReference type="EMBL" id="CP073720">
    <property type="protein sequence ID" value="UWP86527.1"/>
    <property type="molecule type" value="Genomic_DNA"/>
</dbReference>
<evidence type="ECO:0000256" key="2">
    <source>
        <dbReference type="ARBA" id="ARBA00008749"/>
    </source>
</evidence>
<feature type="transmembrane region" description="Helical" evidence="10">
    <location>
        <begin position="63"/>
        <end position="84"/>
    </location>
</feature>
<feature type="transmembrane region" description="Helical" evidence="10">
    <location>
        <begin position="33"/>
        <end position="57"/>
    </location>
</feature>
<keyword evidence="8" id="KW-0443">Lipid metabolism</keyword>
<name>A0ABY5W8V6_9ACTN</name>
<organism evidence="12 13">
    <name type="scientific">Dactylosporangium fulvum</name>
    <dbReference type="NCBI Taxonomy" id="53359"/>
    <lineage>
        <taxon>Bacteria</taxon>
        <taxon>Bacillati</taxon>
        <taxon>Actinomycetota</taxon>
        <taxon>Actinomycetes</taxon>
        <taxon>Micromonosporales</taxon>
        <taxon>Micromonosporaceae</taxon>
        <taxon>Dactylosporangium</taxon>
    </lineage>
</organism>
<keyword evidence="9 10" id="KW-0472">Membrane</keyword>
<comment type="similarity">
    <text evidence="2">Belongs to the fatty acid desaturase type 2 family.</text>
</comment>
<protein>
    <submittedName>
        <fullName evidence="12">Acyl-CoA desaturase</fullName>
    </submittedName>
</protein>
<feature type="transmembrane region" description="Helical" evidence="10">
    <location>
        <begin position="213"/>
        <end position="239"/>
    </location>
</feature>
<evidence type="ECO:0000256" key="7">
    <source>
        <dbReference type="ARBA" id="ARBA00023004"/>
    </source>
</evidence>
<reference evidence="12" key="1">
    <citation type="submission" date="2021-04" db="EMBL/GenBank/DDBJ databases">
        <authorList>
            <person name="Hartkoorn R.C."/>
            <person name="Beaudoing E."/>
            <person name="Hot D."/>
        </authorList>
    </citation>
    <scope>NUCLEOTIDE SEQUENCE</scope>
    <source>
        <strain evidence="12">NRRL B-16292</strain>
    </source>
</reference>